<organism evidence="12 13">
    <name type="scientific">Agromyces larvae</name>
    <dbReference type="NCBI Taxonomy" id="2929802"/>
    <lineage>
        <taxon>Bacteria</taxon>
        <taxon>Bacillati</taxon>
        <taxon>Actinomycetota</taxon>
        <taxon>Actinomycetes</taxon>
        <taxon>Micrococcales</taxon>
        <taxon>Microbacteriaceae</taxon>
        <taxon>Agromyces</taxon>
    </lineage>
</organism>
<evidence type="ECO:0000256" key="8">
    <source>
        <dbReference type="ARBA" id="ARBA00038120"/>
    </source>
</evidence>
<evidence type="ECO:0000256" key="4">
    <source>
        <dbReference type="ARBA" id="ARBA00022679"/>
    </source>
</evidence>
<dbReference type="Gene3D" id="3.90.550.10">
    <property type="entry name" value="Spore Coat Polysaccharide Biosynthesis Protein SpsA, Chain A"/>
    <property type="match status" value="1"/>
</dbReference>
<dbReference type="InterPro" id="IPR029044">
    <property type="entry name" value="Nucleotide-diphossugar_trans"/>
</dbReference>
<dbReference type="InterPro" id="IPR001173">
    <property type="entry name" value="Glyco_trans_2-like"/>
</dbReference>
<keyword evidence="3 12" id="KW-0328">Glycosyltransferase</keyword>
<comment type="subcellular location">
    <subcellularLocation>
        <location evidence="1">Cell membrane</location>
    </subcellularLocation>
</comment>
<dbReference type="GO" id="GO:0016757">
    <property type="term" value="F:glycosyltransferase activity"/>
    <property type="evidence" value="ECO:0007669"/>
    <property type="project" value="UniProtKB-KW"/>
</dbReference>
<gene>
    <name evidence="12" type="ORF">MTO99_11145</name>
</gene>
<name>A0ABY4BYI8_9MICO</name>
<evidence type="ECO:0000313" key="12">
    <source>
        <dbReference type="EMBL" id="UOE42746.1"/>
    </source>
</evidence>
<dbReference type="RefSeq" id="WP_243553678.1">
    <property type="nucleotide sequence ID" value="NZ_CP094528.1"/>
</dbReference>
<keyword evidence="5" id="KW-0472">Membrane</keyword>
<comment type="pathway">
    <text evidence="7">Carotenoid biosynthesis; staphyloxanthin biosynthesis; staphyloxanthin from farnesyl diphosphate: step 4/5.</text>
</comment>
<evidence type="ECO:0000256" key="1">
    <source>
        <dbReference type="ARBA" id="ARBA00004236"/>
    </source>
</evidence>
<dbReference type="SUPFAM" id="SSF53448">
    <property type="entry name" value="Nucleotide-diphospho-sugar transferases"/>
    <property type="match status" value="1"/>
</dbReference>
<proteinExistence type="inferred from homology"/>
<dbReference type="Pfam" id="PF00535">
    <property type="entry name" value="Glycos_transf_2"/>
    <property type="match status" value="1"/>
</dbReference>
<sequence length="329" mass="35754">MTMRAAARLESAVDLALPSDGAVLQSFSPAWAVDVRGRAANARGAIIIPAHNEEAVIDRTLRSITRLGGLPGIEVIVVCNGCSDGTAAAARRHPGIRVLEITTASKTAAMNAGDAAASRWPRLYLDADIDIEPVTVLTLFDALAEGGALAARPYFAYDIGDASAPVRAYYRARSRIPAPATRLWGAGGYAANEIGHRRFGVFASVTADDSWFDEQFEEEEKLVVPAPPMRVRTPRDMHSLLAVLARQHRGHVELGIPSAAQKRVRAVLASIRGPRSAIDACWYLALTAIARRPSAWIMRRREVVWERDASTRVGRPRATPQTHNDEARR</sequence>
<evidence type="ECO:0000256" key="2">
    <source>
        <dbReference type="ARBA" id="ARBA00022475"/>
    </source>
</evidence>
<evidence type="ECO:0000313" key="13">
    <source>
        <dbReference type="Proteomes" id="UP000832097"/>
    </source>
</evidence>
<dbReference type="EMBL" id="CP094528">
    <property type="protein sequence ID" value="UOE42746.1"/>
    <property type="molecule type" value="Genomic_DNA"/>
</dbReference>
<evidence type="ECO:0000256" key="6">
    <source>
        <dbReference type="ARBA" id="ARBA00037281"/>
    </source>
</evidence>
<keyword evidence="13" id="KW-1185">Reference proteome</keyword>
<reference evidence="12 13" key="1">
    <citation type="submission" date="2022-03" db="EMBL/GenBank/DDBJ databases">
        <title>Mucilaginibacter sp. isolated from the gut of Protaetia brevitarsis seulensis larvae.</title>
        <authorList>
            <person name="Won M."/>
            <person name="Kim S.-J."/>
            <person name="Kwon S.-W."/>
        </authorList>
    </citation>
    <scope>NUCLEOTIDE SEQUENCE [LARGE SCALE GENOMIC DNA]</scope>
    <source>
        <strain evidence="12 13">CFWR-12</strain>
    </source>
</reference>
<evidence type="ECO:0000259" key="11">
    <source>
        <dbReference type="Pfam" id="PF00535"/>
    </source>
</evidence>
<dbReference type="PANTHER" id="PTHR43646">
    <property type="entry name" value="GLYCOSYLTRANSFERASE"/>
    <property type="match status" value="1"/>
</dbReference>
<evidence type="ECO:0000256" key="7">
    <source>
        <dbReference type="ARBA" id="ARBA00037904"/>
    </source>
</evidence>
<comment type="function">
    <text evidence="6">Catalyzes the glycosylation of 4,4'-diaponeurosporenoate, i.e. the esterification of glucose at the C1'' position with the carboxyl group of 4,4'-diaponeurosporenic acid, to form glycosyl-4,4'-diaponeurosporenoate. This is a step in the biosynthesis of staphyloxanthin, an orange pigment present in most staphylococci strains.</text>
</comment>
<dbReference type="Proteomes" id="UP000832097">
    <property type="component" value="Chromosome"/>
</dbReference>
<accession>A0ABY4BYI8</accession>
<comment type="similarity">
    <text evidence="8">Belongs to the glycosyltransferase 2 family. CrtQ subfamily.</text>
</comment>
<feature type="domain" description="Glycosyltransferase 2-like" evidence="11">
    <location>
        <begin position="46"/>
        <end position="155"/>
    </location>
</feature>
<dbReference type="PANTHER" id="PTHR43646:SF2">
    <property type="entry name" value="GLYCOSYLTRANSFERASE 2-LIKE DOMAIN-CONTAINING PROTEIN"/>
    <property type="match status" value="1"/>
</dbReference>
<evidence type="ECO:0000256" key="10">
    <source>
        <dbReference type="SAM" id="MobiDB-lite"/>
    </source>
</evidence>
<keyword evidence="4 12" id="KW-0808">Transferase</keyword>
<feature type="region of interest" description="Disordered" evidence="10">
    <location>
        <begin position="308"/>
        <end position="329"/>
    </location>
</feature>
<protein>
    <recommendedName>
        <fullName evidence="9">4,4'-diaponeurosporenoate glycosyltransferase</fullName>
    </recommendedName>
</protein>
<evidence type="ECO:0000256" key="9">
    <source>
        <dbReference type="ARBA" id="ARBA00040345"/>
    </source>
</evidence>
<evidence type="ECO:0000256" key="5">
    <source>
        <dbReference type="ARBA" id="ARBA00023136"/>
    </source>
</evidence>
<evidence type="ECO:0000256" key="3">
    <source>
        <dbReference type="ARBA" id="ARBA00022676"/>
    </source>
</evidence>
<keyword evidence="2" id="KW-1003">Cell membrane</keyword>